<dbReference type="EMBL" id="CAJVCH010045543">
    <property type="protein sequence ID" value="CAG7717401.1"/>
    <property type="molecule type" value="Genomic_DNA"/>
</dbReference>
<dbReference type="Proteomes" id="UP000708208">
    <property type="component" value="Unassembled WGS sequence"/>
</dbReference>
<protein>
    <submittedName>
        <fullName evidence="1">Uncharacterized protein</fullName>
    </submittedName>
</protein>
<organism evidence="1 2">
    <name type="scientific">Allacma fusca</name>
    <dbReference type="NCBI Taxonomy" id="39272"/>
    <lineage>
        <taxon>Eukaryota</taxon>
        <taxon>Metazoa</taxon>
        <taxon>Ecdysozoa</taxon>
        <taxon>Arthropoda</taxon>
        <taxon>Hexapoda</taxon>
        <taxon>Collembola</taxon>
        <taxon>Symphypleona</taxon>
        <taxon>Sminthuridae</taxon>
        <taxon>Allacma</taxon>
    </lineage>
</organism>
<proteinExistence type="predicted"/>
<reference evidence="1" key="1">
    <citation type="submission" date="2021-06" db="EMBL/GenBank/DDBJ databases">
        <authorList>
            <person name="Hodson N. C."/>
            <person name="Mongue J. A."/>
            <person name="Jaron S. K."/>
        </authorList>
    </citation>
    <scope>NUCLEOTIDE SEQUENCE</scope>
</reference>
<evidence type="ECO:0000313" key="1">
    <source>
        <dbReference type="EMBL" id="CAG7717401.1"/>
    </source>
</evidence>
<sequence>NSFYYVPAL</sequence>
<feature type="non-terminal residue" evidence="1">
    <location>
        <position position="1"/>
    </location>
</feature>
<keyword evidence="2" id="KW-1185">Reference proteome</keyword>
<comment type="caution">
    <text evidence="1">The sequence shown here is derived from an EMBL/GenBank/DDBJ whole genome shotgun (WGS) entry which is preliminary data.</text>
</comment>
<name>A0A8J2JD62_9HEXA</name>
<gene>
    <name evidence="1" type="ORF">AFUS01_LOCUS6860</name>
</gene>
<accession>A0A8J2JD62</accession>
<evidence type="ECO:0000313" key="2">
    <source>
        <dbReference type="Proteomes" id="UP000708208"/>
    </source>
</evidence>